<protein>
    <submittedName>
        <fullName evidence="2">Uncharacterized protein</fullName>
    </submittedName>
</protein>
<proteinExistence type="predicted"/>
<comment type="caution">
    <text evidence="2">The sequence shown here is derived from an EMBL/GenBank/DDBJ whole genome shotgun (WGS) entry which is preliminary data.</text>
</comment>
<keyword evidence="3" id="KW-1185">Reference proteome</keyword>
<dbReference type="Proteomes" id="UP001595916">
    <property type="component" value="Unassembled WGS sequence"/>
</dbReference>
<accession>A0ABV9QQ39</accession>
<organism evidence="2 3">
    <name type="scientific">Filifactor villosus</name>
    <dbReference type="NCBI Taxonomy" id="29374"/>
    <lineage>
        <taxon>Bacteria</taxon>
        <taxon>Bacillati</taxon>
        <taxon>Bacillota</taxon>
        <taxon>Clostridia</taxon>
        <taxon>Peptostreptococcales</taxon>
        <taxon>Filifactoraceae</taxon>
        <taxon>Filifactor</taxon>
    </lineage>
</organism>
<keyword evidence="1" id="KW-1133">Transmembrane helix</keyword>
<feature type="transmembrane region" description="Helical" evidence="1">
    <location>
        <begin position="12"/>
        <end position="33"/>
    </location>
</feature>
<keyword evidence="1" id="KW-0472">Membrane</keyword>
<keyword evidence="1" id="KW-0812">Transmembrane</keyword>
<gene>
    <name evidence="2" type="ORF">ACFO4R_06910</name>
</gene>
<evidence type="ECO:0000313" key="2">
    <source>
        <dbReference type="EMBL" id="MFC4804809.1"/>
    </source>
</evidence>
<evidence type="ECO:0000313" key="3">
    <source>
        <dbReference type="Proteomes" id="UP001595916"/>
    </source>
</evidence>
<dbReference type="RefSeq" id="WP_379788331.1">
    <property type="nucleotide sequence ID" value="NZ_JBHSHL010000023.1"/>
</dbReference>
<sequence>MKQGILRKKRGAFLIGTICSYLVVAAVFFGIIYRMRQTMPEDLQLEQQVVYDKDDIRVKAVGIEVNSLLDTQLEFEVENNSQTAYQVTPYFMAVDGIMVAPPESEKKIVEPGEKRVVGLSMGDLAYSEFLNREEMGEIKLDLYLIDKASEENDHILIQDITLHTNYFGKNQTPDLDLEGELFVQKEGLVVNLVKQDGQPIKSHQVLMTAENTSDRDMYFYTSEFQFGDKKPKTEILIPVRAHSKSVVMPYGVVHLILPDGELKEGDPKLKSIGAVMDYRTHEVIGEQIDLEWN</sequence>
<dbReference type="EMBL" id="JBHSHL010000023">
    <property type="protein sequence ID" value="MFC4804809.1"/>
    <property type="molecule type" value="Genomic_DNA"/>
</dbReference>
<name>A0ABV9QQ39_9FIRM</name>
<evidence type="ECO:0000256" key="1">
    <source>
        <dbReference type="SAM" id="Phobius"/>
    </source>
</evidence>
<reference evidence="3" key="1">
    <citation type="journal article" date="2019" name="Int. J. Syst. Evol. Microbiol.">
        <title>The Global Catalogue of Microorganisms (GCM) 10K type strain sequencing project: providing services to taxonomists for standard genome sequencing and annotation.</title>
        <authorList>
            <consortium name="The Broad Institute Genomics Platform"/>
            <consortium name="The Broad Institute Genome Sequencing Center for Infectious Disease"/>
            <person name="Wu L."/>
            <person name="Ma J."/>
        </authorList>
    </citation>
    <scope>NUCLEOTIDE SEQUENCE [LARGE SCALE GENOMIC DNA]</scope>
    <source>
        <strain evidence="3">CCUG 46385</strain>
    </source>
</reference>